<gene>
    <name evidence="2" type="ORF">GO495_18575</name>
</gene>
<comment type="caution">
    <text evidence="2">The sequence shown here is derived from an EMBL/GenBank/DDBJ whole genome shotgun (WGS) entry which is preliminary data.</text>
</comment>
<feature type="signal peptide" evidence="1">
    <location>
        <begin position="1"/>
        <end position="23"/>
    </location>
</feature>
<keyword evidence="1" id="KW-0732">Signal</keyword>
<evidence type="ECO:0000256" key="1">
    <source>
        <dbReference type="SAM" id="SignalP"/>
    </source>
</evidence>
<dbReference type="Proteomes" id="UP000468388">
    <property type="component" value="Unassembled WGS sequence"/>
</dbReference>
<dbReference type="OrthoDB" id="664847at2"/>
<dbReference type="EMBL" id="WRXO01000005">
    <property type="protein sequence ID" value="MVT42604.1"/>
    <property type="molecule type" value="Genomic_DNA"/>
</dbReference>
<dbReference type="RefSeq" id="WP_157301224.1">
    <property type="nucleotide sequence ID" value="NZ_BAAAZB010000002.1"/>
</dbReference>
<organism evidence="2 3">
    <name type="scientific">Chitinophaga oryziterrae</name>
    <dbReference type="NCBI Taxonomy" id="1031224"/>
    <lineage>
        <taxon>Bacteria</taxon>
        <taxon>Pseudomonadati</taxon>
        <taxon>Bacteroidota</taxon>
        <taxon>Chitinophagia</taxon>
        <taxon>Chitinophagales</taxon>
        <taxon>Chitinophagaceae</taxon>
        <taxon>Chitinophaga</taxon>
    </lineage>
</organism>
<feature type="chain" id="PRO_5027093880" description="DUF4906 domain-containing protein" evidence="1">
    <location>
        <begin position="24"/>
        <end position="166"/>
    </location>
</feature>
<accession>A0A6N8JCD5</accession>
<reference evidence="2 3" key="1">
    <citation type="submission" date="2019-12" db="EMBL/GenBank/DDBJ databases">
        <title>The draft genomic sequence of strain Chitinophaga oryziterrae JCM 16595.</title>
        <authorList>
            <person name="Zhang X."/>
        </authorList>
    </citation>
    <scope>NUCLEOTIDE SEQUENCE [LARGE SCALE GENOMIC DNA]</scope>
    <source>
        <strain evidence="2 3">JCM 16595</strain>
    </source>
</reference>
<evidence type="ECO:0000313" key="3">
    <source>
        <dbReference type="Proteomes" id="UP000468388"/>
    </source>
</evidence>
<keyword evidence="3" id="KW-1185">Reference proteome</keyword>
<protein>
    <recommendedName>
        <fullName evidence="4">DUF4906 domain-containing protein</fullName>
    </recommendedName>
</protein>
<evidence type="ECO:0008006" key="4">
    <source>
        <dbReference type="Google" id="ProtNLM"/>
    </source>
</evidence>
<sequence>MLTIKNYASKLGAVAILLGVTFAACKDDDAPASPTLRSKEFKLIKAISLTDSTQIGTVKLSENLDSSVNLSLTLSKTTKDTAHKVYVIYGVAATPLTDTIFKGNLTGTGASASVDIWKNLKTVTVNGQVRNFRYDSALAISAFAKVRFSAAKDSVIAIGNILKSAK</sequence>
<evidence type="ECO:0000313" key="2">
    <source>
        <dbReference type="EMBL" id="MVT42604.1"/>
    </source>
</evidence>
<proteinExistence type="predicted"/>
<dbReference type="PROSITE" id="PS51257">
    <property type="entry name" value="PROKAR_LIPOPROTEIN"/>
    <property type="match status" value="1"/>
</dbReference>
<name>A0A6N8JCD5_9BACT</name>
<dbReference type="AlphaFoldDB" id="A0A6N8JCD5"/>